<evidence type="ECO:0000259" key="10">
    <source>
        <dbReference type="SMART" id="SM00484"/>
    </source>
</evidence>
<dbReference type="SUPFAM" id="SSF47807">
    <property type="entry name" value="5' to 3' exonuclease, C-terminal subdomain"/>
    <property type="match status" value="1"/>
</dbReference>
<dbReference type="EC" id="3.1.-.-" evidence="12"/>
<accession>A0A5B9DF42</accession>
<keyword evidence="6 12" id="KW-0378">Hydrolase</keyword>
<dbReference type="OrthoDB" id="9593at2157"/>
<dbReference type="InterPro" id="IPR019974">
    <property type="entry name" value="XPG_CS"/>
</dbReference>
<evidence type="ECO:0000256" key="4">
    <source>
        <dbReference type="ARBA" id="ARBA00022759"/>
    </source>
</evidence>
<dbReference type="GO" id="GO:0017108">
    <property type="term" value="F:5'-flap endonuclease activity"/>
    <property type="evidence" value="ECO:0007669"/>
    <property type="project" value="TreeGrafter"/>
</dbReference>
<feature type="domain" description="XPG N-terminal" evidence="11">
    <location>
        <begin position="1"/>
        <end position="108"/>
    </location>
</feature>
<dbReference type="InterPro" id="IPR029060">
    <property type="entry name" value="PIN-like_dom_sf"/>
</dbReference>
<protein>
    <submittedName>
        <fullName evidence="12">Flap endonuclease 1</fullName>
        <ecNumber evidence="12">3.1.-.-</ecNumber>
    </submittedName>
</protein>
<proteinExistence type="predicted"/>
<keyword evidence="2" id="KW-0540">Nuclease</keyword>
<comment type="cofactor">
    <cofactor evidence="1">
        <name>Mg(2+)</name>
        <dbReference type="ChEBI" id="CHEBI:18420"/>
    </cofactor>
</comment>
<keyword evidence="9" id="KW-0175">Coiled coil</keyword>
<keyword evidence="7" id="KW-0460">Magnesium</keyword>
<dbReference type="PANTHER" id="PTHR11081">
    <property type="entry name" value="FLAP ENDONUCLEASE FAMILY MEMBER"/>
    <property type="match status" value="1"/>
</dbReference>
<evidence type="ECO:0000313" key="12">
    <source>
        <dbReference type="EMBL" id="QEE17754.1"/>
    </source>
</evidence>
<dbReference type="InterPro" id="IPR006084">
    <property type="entry name" value="XPG/Rad2"/>
</dbReference>
<feature type="coiled-coil region" evidence="9">
    <location>
        <begin position="315"/>
        <end position="342"/>
    </location>
</feature>
<dbReference type="SMART" id="SM00485">
    <property type="entry name" value="XPGN"/>
    <property type="match status" value="1"/>
</dbReference>
<dbReference type="PANTHER" id="PTHR11081:SF9">
    <property type="entry name" value="FLAP ENDONUCLEASE 1"/>
    <property type="match status" value="1"/>
</dbReference>
<dbReference type="GO" id="GO:0006281">
    <property type="term" value="P:DNA repair"/>
    <property type="evidence" value="ECO:0007669"/>
    <property type="project" value="UniProtKB-KW"/>
</dbReference>
<sequence length="419" mass="48781">MGVKLKKLIETISIPLSDIKGTKVAVDGMNMLFQILYNPYQMAQKLPDIFYMDSTQRVITHLYGWLQKVTQFYKANIFPVIVFDGKPDPYKRLTTKDYARDYLAVKKKYENALEKGDSQRAKNFALSKSFMFLNCIHESKQLLEMCGIPVIMAPSEAEAQCVSLQQEGLVEYVVSTDFDVMLYGSPQIIRKITFQSRKKVQGKWVSYQPNIELIESLANLDRLGINLNQLIDLSILVGNDYYPGVKKIGPSKALQSIKYFKTLERIMHKHPHLFSNLSLPKIHRIREMFQSPEVIRKPKITPHPLNLDGLRKLLLVDHKLNAERVEKRLASLEKSHKKMAKNWDFEIEKLVYDKPLKTNKFLQRQLDRAKKKIPDTFTPKVEFTSAINYKTSKTKVQRKPRVQQKIYHKKLILKHKKKV</sequence>
<evidence type="ECO:0000256" key="5">
    <source>
        <dbReference type="ARBA" id="ARBA00022763"/>
    </source>
</evidence>
<dbReference type="PROSITE" id="PS00842">
    <property type="entry name" value="XPG_2"/>
    <property type="match status" value="1"/>
</dbReference>
<dbReference type="InterPro" id="IPR036279">
    <property type="entry name" value="5-3_exonuclease_C_sf"/>
</dbReference>
<keyword evidence="4 12" id="KW-0255">Endonuclease</keyword>
<dbReference type="SUPFAM" id="SSF88723">
    <property type="entry name" value="PIN domain-like"/>
    <property type="match status" value="1"/>
</dbReference>
<evidence type="ECO:0000256" key="3">
    <source>
        <dbReference type="ARBA" id="ARBA00022723"/>
    </source>
</evidence>
<keyword evidence="5" id="KW-0227">DNA damage</keyword>
<evidence type="ECO:0000256" key="1">
    <source>
        <dbReference type="ARBA" id="ARBA00001946"/>
    </source>
</evidence>
<reference evidence="12" key="1">
    <citation type="journal article" date="2020" name="Nature">
        <title>Isolation of an archaeon at the prokaryote-eukaryote interface.</title>
        <authorList>
            <person name="Imachi H."/>
            <person name="Nobu M.K."/>
            <person name="Nakahara N."/>
            <person name="Morono Y."/>
            <person name="Ogawara M."/>
            <person name="Takaki Y."/>
            <person name="Takano Y."/>
            <person name="Uematsu K."/>
            <person name="Ikuta T."/>
            <person name="Ito M."/>
            <person name="Matsui Y."/>
            <person name="Miyazaki M."/>
            <person name="Murata K."/>
            <person name="Saito Y."/>
            <person name="Sakai S."/>
            <person name="Song C."/>
            <person name="Tasumi E."/>
            <person name="Yamanaka Y."/>
            <person name="Yamaguchi T."/>
            <person name="Kamagata Y."/>
            <person name="Tamaki H."/>
            <person name="Takai K."/>
        </authorList>
    </citation>
    <scope>NUCLEOTIDE SEQUENCE [LARGE SCALE GENOMIC DNA]</scope>
    <source>
        <strain evidence="12">MK-D1</strain>
    </source>
</reference>
<dbReference type="InterPro" id="IPR006086">
    <property type="entry name" value="XPG-I_dom"/>
</dbReference>
<keyword evidence="3" id="KW-0479">Metal-binding</keyword>
<evidence type="ECO:0000256" key="2">
    <source>
        <dbReference type="ARBA" id="ARBA00022722"/>
    </source>
</evidence>
<dbReference type="PRINTS" id="PR00853">
    <property type="entry name" value="XPGRADSUPER"/>
</dbReference>
<dbReference type="GO" id="GO:0003677">
    <property type="term" value="F:DNA binding"/>
    <property type="evidence" value="ECO:0007669"/>
    <property type="project" value="InterPro"/>
</dbReference>
<dbReference type="SMART" id="SM00279">
    <property type="entry name" value="HhH2"/>
    <property type="match status" value="1"/>
</dbReference>
<evidence type="ECO:0000256" key="7">
    <source>
        <dbReference type="ARBA" id="ARBA00022842"/>
    </source>
</evidence>
<dbReference type="Gene3D" id="1.10.150.20">
    <property type="entry name" value="5' to 3' exonuclease, C-terminal subdomain"/>
    <property type="match status" value="1"/>
</dbReference>
<dbReference type="Pfam" id="PF00867">
    <property type="entry name" value="XPG_I"/>
    <property type="match status" value="1"/>
</dbReference>
<evidence type="ECO:0000259" key="11">
    <source>
        <dbReference type="SMART" id="SM00485"/>
    </source>
</evidence>
<gene>
    <name evidence="12" type="primary">fen_3</name>
    <name evidence="12" type="ORF">DSAG12_03592</name>
</gene>
<dbReference type="EMBL" id="CP042905">
    <property type="protein sequence ID" value="QEE17754.1"/>
    <property type="molecule type" value="Genomic_DNA"/>
</dbReference>
<dbReference type="InterPro" id="IPR006085">
    <property type="entry name" value="XPG_DNA_repair_N"/>
</dbReference>
<dbReference type="AlphaFoldDB" id="A0A5B9DF42"/>
<dbReference type="Pfam" id="PF00752">
    <property type="entry name" value="XPG_N"/>
    <property type="match status" value="1"/>
</dbReference>
<organism evidence="12">
    <name type="scientific">Promethearchaeum syntrophicum</name>
    <dbReference type="NCBI Taxonomy" id="2594042"/>
    <lineage>
        <taxon>Archaea</taxon>
        <taxon>Promethearchaeati</taxon>
        <taxon>Promethearchaeota</taxon>
        <taxon>Promethearchaeia</taxon>
        <taxon>Promethearchaeales</taxon>
        <taxon>Promethearchaeaceae</taxon>
        <taxon>Promethearchaeum</taxon>
    </lineage>
</organism>
<dbReference type="Gene3D" id="3.40.50.1010">
    <property type="entry name" value="5'-nuclease"/>
    <property type="match status" value="1"/>
</dbReference>
<keyword evidence="8" id="KW-0234">DNA repair</keyword>
<dbReference type="SMART" id="SM00484">
    <property type="entry name" value="XPGI"/>
    <property type="match status" value="1"/>
</dbReference>
<feature type="domain" description="XPG-I" evidence="10">
    <location>
        <begin position="144"/>
        <end position="225"/>
    </location>
</feature>
<dbReference type="InterPro" id="IPR008918">
    <property type="entry name" value="HhH2"/>
</dbReference>
<evidence type="ECO:0000256" key="9">
    <source>
        <dbReference type="SAM" id="Coils"/>
    </source>
</evidence>
<dbReference type="GO" id="GO:0046872">
    <property type="term" value="F:metal ion binding"/>
    <property type="evidence" value="ECO:0007669"/>
    <property type="project" value="UniProtKB-KW"/>
</dbReference>
<evidence type="ECO:0000256" key="6">
    <source>
        <dbReference type="ARBA" id="ARBA00022801"/>
    </source>
</evidence>
<evidence type="ECO:0000256" key="8">
    <source>
        <dbReference type="ARBA" id="ARBA00023204"/>
    </source>
</evidence>
<name>A0A5B9DF42_9ARCH</name>